<proteinExistence type="predicted"/>
<dbReference type="RefSeq" id="WP_168888108.1">
    <property type="nucleotide sequence ID" value="NZ_JABAHY010000012.1"/>
</dbReference>
<organism evidence="1 2">
    <name type="scientific">Nesterenkonia sedimenti</name>
    <dbReference type="NCBI Taxonomy" id="1463632"/>
    <lineage>
        <taxon>Bacteria</taxon>
        <taxon>Bacillati</taxon>
        <taxon>Actinomycetota</taxon>
        <taxon>Actinomycetes</taxon>
        <taxon>Micrococcales</taxon>
        <taxon>Micrococcaceae</taxon>
        <taxon>Nesterenkonia</taxon>
    </lineage>
</organism>
<protein>
    <submittedName>
        <fullName evidence="1">Uncharacterized protein</fullName>
    </submittedName>
</protein>
<reference evidence="1 2" key="1">
    <citation type="submission" date="2020-04" db="EMBL/GenBank/DDBJ databases">
        <title>Nesterenkonia sp. nov., isolated from marine sediment.</title>
        <authorList>
            <person name="Zhang G."/>
        </authorList>
    </citation>
    <scope>NUCLEOTIDE SEQUENCE [LARGE SCALE GENOMIC DNA]</scope>
    <source>
        <strain evidence="1 2">MY13</strain>
    </source>
</reference>
<keyword evidence="2" id="KW-1185">Reference proteome</keyword>
<name>A0A7X8TL13_9MICC</name>
<evidence type="ECO:0000313" key="1">
    <source>
        <dbReference type="EMBL" id="NLS10623.1"/>
    </source>
</evidence>
<accession>A0A7X8TL13</accession>
<sequence length="88" mass="9808">MATKSHKKLSVEDAVQRFEEGIEPDPATRRGPEATADIRAAAKMLDYAESLLEENIVDARRRGVTWLEIALALGVTPQAVSQKYRDRV</sequence>
<dbReference type="EMBL" id="JABAHY010000012">
    <property type="protein sequence ID" value="NLS10623.1"/>
    <property type="molecule type" value="Genomic_DNA"/>
</dbReference>
<dbReference type="AlphaFoldDB" id="A0A7X8TL13"/>
<gene>
    <name evidence="1" type="ORF">HGQ17_11600</name>
</gene>
<evidence type="ECO:0000313" key="2">
    <source>
        <dbReference type="Proteomes" id="UP000523139"/>
    </source>
</evidence>
<dbReference type="Proteomes" id="UP000523139">
    <property type="component" value="Unassembled WGS sequence"/>
</dbReference>
<comment type="caution">
    <text evidence="1">The sequence shown here is derived from an EMBL/GenBank/DDBJ whole genome shotgun (WGS) entry which is preliminary data.</text>
</comment>